<organism evidence="9">
    <name type="scientific">Rhodococcus sp. T104</name>
    <dbReference type="NCBI Taxonomy" id="230533"/>
    <lineage>
        <taxon>Bacteria</taxon>
        <taxon>Bacillati</taxon>
        <taxon>Actinomycetota</taxon>
        <taxon>Actinomycetes</taxon>
        <taxon>Mycobacteriales</taxon>
        <taxon>Nocardiaceae</taxon>
        <taxon>Rhodococcus</taxon>
    </lineage>
</organism>
<sequence>MARPQTVPTAQSPTVPARSVRTGRPDRTWFSVCAAMFVVAWGGNQFTPLLTMYRTERGFSEIAVNTLLFAYVVGLIPSLLLAHRLAARWGTRDPLVLAVPLSALGSILVAAGSHNPALMFAGRMSTGVALGIGMVVGGLALDSLSTTSGRAPRASAMSLTSGFAVGAGAAGALAQWAPAPTTTPFVLHGVLCAGGAALIARSTTSTARTRSDPQERNRTPLPRAFHLLVIPAAPWIFGALGIAYAVLPPIVAAELAGFDSAFSGLLCLLSLGLGFFAQRLVGRTPRRSGQARLIGLSLFVVGTLAAAVAAATASVWLVVAAASVLGIGYGLTLVGCLRDCERSAPPGRLGTMTGRVYCLGYLGFGLPTAIAWLHSSFAVGTTTSLLWIAAAAVVTNIAGAVILGITRRKQAADVCAVPAAGTTHHPGVRRG</sequence>
<keyword evidence="3" id="KW-1003">Cell membrane</keyword>
<dbReference type="EMBL" id="DQ306260">
    <property type="protein sequence ID" value="ABC33896.1"/>
    <property type="molecule type" value="Genomic_DNA"/>
</dbReference>
<name>Q2PQV7_9NOCA</name>
<feature type="compositionally biased region" description="Polar residues" evidence="7">
    <location>
        <begin position="1"/>
        <end position="14"/>
    </location>
</feature>
<feature type="region of interest" description="Disordered" evidence="7">
    <location>
        <begin position="1"/>
        <end position="22"/>
    </location>
</feature>
<dbReference type="SUPFAM" id="SSF103473">
    <property type="entry name" value="MFS general substrate transporter"/>
    <property type="match status" value="1"/>
</dbReference>
<accession>Q2PQV7</accession>
<feature type="transmembrane region" description="Helical" evidence="8">
    <location>
        <begin position="124"/>
        <end position="144"/>
    </location>
</feature>
<dbReference type="AlphaFoldDB" id="Q2PQV7"/>
<dbReference type="GO" id="GO:0005886">
    <property type="term" value="C:plasma membrane"/>
    <property type="evidence" value="ECO:0007669"/>
    <property type="project" value="UniProtKB-SubCell"/>
</dbReference>
<comment type="subcellular location">
    <subcellularLocation>
        <location evidence="1">Cell membrane</location>
        <topology evidence="1">Multi-pass membrane protein</topology>
    </subcellularLocation>
</comment>
<dbReference type="InterPro" id="IPR036259">
    <property type="entry name" value="MFS_trans_sf"/>
</dbReference>
<dbReference type="Gene3D" id="1.20.1250.20">
    <property type="entry name" value="MFS general substrate transporter like domains"/>
    <property type="match status" value="1"/>
</dbReference>
<feature type="transmembrane region" description="Helical" evidence="8">
    <location>
        <begin position="28"/>
        <end position="50"/>
    </location>
</feature>
<feature type="transmembrane region" description="Helical" evidence="8">
    <location>
        <begin position="261"/>
        <end position="281"/>
    </location>
</feature>
<evidence type="ECO:0000256" key="3">
    <source>
        <dbReference type="ARBA" id="ARBA00022475"/>
    </source>
</evidence>
<feature type="transmembrane region" description="Helical" evidence="8">
    <location>
        <begin position="316"/>
        <end position="337"/>
    </location>
</feature>
<evidence type="ECO:0000313" key="9">
    <source>
        <dbReference type="EMBL" id="ABC33896.1"/>
    </source>
</evidence>
<keyword evidence="6 8" id="KW-0472">Membrane</keyword>
<feature type="transmembrane region" description="Helical" evidence="8">
    <location>
        <begin position="293"/>
        <end position="310"/>
    </location>
</feature>
<evidence type="ECO:0000256" key="7">
    <source>
        <dbReference type="SAM" id="MobiDB-lite"/>
    </source>
</evidence>
<feature type="transmembrane region" description="Helical" evidence="8">
    <location>
        <begin position="358"/>
        <end position="379"/>
    </location>
</feature>
<evidence type="ECO:0000256" key="2">
    <source>
        <dbReference type="ARBA" id="ARBA00022448"/>
    </source>
</evidence>
<feature type="transmembrane region" description="Helical" evidence="8">
    <location>
        <begin position="156"/>
        <end position="179"/>
    </location>
</feature>
<keyword evidence="5 8" id="KW-1133">Transmembrane helix</keyword>
<evidence type="ECO:0000256" key="5">
    <source>
        <dbReference type="ARBA" id="ARBA00022989"/>
    </source>
</evidence>
<dbReference type="Pfam" id="PF07690">
    <property type="entry name" value="MFS_1"/>
    <property type="match status" value="1"/>
</dbReference>
<proteinExistence type="predicted"/>
<evidence type="ECO:0000256" key="6">
    <source>
        <dbReference type="ARBA" id="ARBA00023136"/>
    </source>
</evidence>
<reference evidence="9" key="1">
    <citation type="submission" date="2005-11" db="EMBL/GenBank/DDBJ databases">
        <title>Molecular aspects of p-cumate metabolism in a terpene-degrading Rhodococcus sp. strain T104.</title>
        <authorList>
            <person name="Bae H.W."/>
            <person name="Choi K.Y."/>
            <person name="Zylstra G.J."/>
            <person name="Kim E."/>
        </authorList>
    </citation>
    <scope>NUCLEOTIDE SEQUENCE</scope>
    <source>
        <strain evidence="9">T104</strain>
    </source>
</reference>
<feature type="transmembrane region" description="Helical" evidence="8">
    <location>
        <begin position="224"/>
        <end position="246"/>
    </location>
</feature>
<dbReference type="InterPro" id="IPR050171">
    <property type="entry name" value="MFS_Transporters"/>
</dbReference>
<keyword evidence="4 8" id="KW-0812">Transmembrane</keyword>
<evidence type="ECO:0000256" key="4">
    <source>
        <dbReference type="ARBA" id="ARBA00022692"/>
    </source>
</evidence>
<keyword evidence="2" id="KW-0813">Transport</keyword>
<gene>
    <name evidence="9" type="primary">cmtT</name>
</gene>
<evidence type="ECO:0000256" key="8">
    <source>
        <dbReference type="SAM" id="Phobius"/>
    </source>
</evidence>
<dbReference type="InterPro" id="IPR011701">
    <property type="entry name" value="MFS"/>
</dbReference>
<feature type="transmembrane region" description="Helical" evidence="8">
    <location>
        <begin position="94"/>
        <end position="112"/>
    </location>
</feature>
<evidence type="ECO:0000256" key="1">
    <source>
        <dbReference type="ARBA" id="ARBA00004651"/>
    </source>
</evidence>
<protein>
    <submittedName>
        <fullName evidence="9">Transporter</fullName>
    </submittedName>
</protein>
<feature type="transmembrane region" description="Helical" evidence="8">
    <location>
        <begin position="185"/>
        <end position="203"/>
    </location>
</feature>
<feature type="transmembrane region" description="Helical" evidence="8">
    <location>
        <begin position="62"/>
        <end position="82"/>
    </location>
</feature>
<feature type="transmembrane region" description="Helical" evidence="8">
    <location>
        <begin position="385"/>
        <end position="405"/>
    </location>
</feature>
<dbReference type="GO" id="GO:0022857">
    <property type="term" value="F:transmembrane transporter activity"/>
    <property type="evidence" value="ECO:0007669"/>
    <property type="project" value="InterPro"/>
</dbReference>
<dbReference type="PANTHER" id="PTHR23517">
    <property type="entry name" value="RESISTANCE PROTEIN MDTM, PUTATIVE-RELATED-RELATED"/>
    <property type="match status" value="1"/>
</dbReference>